<dbReference type="Pfam" id="PF03459">
    <property type="entry name" value="TOBE"/>
    <property type="match status" value="1"/>
</dbReference>
<reference evidence="13 14" key="1">
    <citation type="submission" date="2019-02" db="EMBL/GenBank/DDBJ databases">
        <title>Deep-cultivation of Planctomycetes and their phenomic and genomic characterization uncovers novel biology.</title>
        <authorList>
            <person name="Wiegand S."/>
            <person name="Jogler M."/>
            <person name="Boedeker C."/>
            <person name="Pinto D."/>
            <person name="Vollmers J."/>
            <person name="Rivas-Marin E."/>
            <person name="Kohn T."/>
            <person name="Peeters S.H."/>
            <person name="Heuer A."/>
            <person name="Rast P."/>
            <person name="Oberbeckmann S."/>
            <person name="Bunk B."/>
            <person name="Jeske O."/>
            <person name="Meyerdierks A."/>
            <person name="Storesund J.E."/>
            <person name="Kallscheuer N."/>
            <person name="Luecker S."/>
            <person name="Lage O.M."/>
            <person name="Pohl T."/>
            <person name="Merkel B.J."/>
            <person name="Hornburger P."/>
            <person name="Mueller R.-W."/>
            <person name="Bruemmer F."/>
            <person name="Labrenz M."/>
            <person name="Spormann A.M."/>
            <person name="Op Den Camp H."/>
            <person name="Overmann J."/>
            <person name="Amann R."/>
            <person name="Jetten M.S.M."/>
            <person name="Mascher T."/>
            <person name="Medema M.H."/>
            <person name="Devos D.P."/>
            <person name="Kaster A.-K."/>
            <person name="Ovreas L."/>
            <person name="Rohde M."/>
            <person name="Galperin M.Y."/>
            <person name="Jogler C."/>
        </authorList>
    </citation>
    <scope>NUCLEOTIDE SEQUENCE [LARGE SCALE GENOMIC DNA]</scope>
    <source>
        <strain evidence="13 14">Pan54</strain>
    </source>
</reference>
<dbReference type="InterPro" id="IPR005116">
    <property type="entry name" value="Transp-assoc_OB_typ1"/>
</dbReference>
<dbReference type="GO" id="GO:0016020">
    <property type="term" value="C:membrane"/>
    <property type="evidence" value="ECO:0007669"/>
    <property type="project" value="InterPro"/>
</dbReference>
<dbReference type="PANTHER" id="PTHR42781">
    <property type="entry name" value="SPERMIDINE/PUTRESCINE IMPORT ATP-BINDING PROTEIN POTA"/>
    <property type="match status" value="1"/>
</dbReference>
<comment type="caution">
    <text evidence="13">The sequence shown here is derived from an EMBL/GenBank/DDBJ whole genome shotgun (WGS) entry which is preliminary data.</text>
</comment>
<keyword evidence="3" id="KW-0410">Iron transport</keyword>
<dbReference type="GO" id="GO:0015689">
    <property type="term" value="P:molybdate ion transport"/>
    <property type="evidence" value="ECO:0007669"/>
    <property type="project" value="InterPro"/>
</dbReference>
<dbReference type="GO" id="GO:0015697">
    <property type="term" value="P:quaternary ammonium group transport"/>
    <property type="evidence" value="ECO:0007669"/>
    <property type="project" value="UniProtKB-ARBA"/>
</dbReference>
<organism evidence="13 14">
    <name type="scientific">Rubinisphaera italica</name>
    <dbReference type="NCBI Taxonomy" id="2527969"/>
    <lineage>
        <taxon>Bacteria</taxon>
        <taxon>Pseudomonadati</taxon>
        <taxon>Planctomycetota</taxon>
        <taxon>Planctomycetia</taxon>
        <taxon>Planctomycetales</taxon>
        <taxon>Planctomycetaceae</taxon>
        <taxon>Rubinisphaera</taxon>
    </lineage>
</organism>
<dbReference type="InterPro" id="IPR003439">
    <property type="entry name" value="ABC_transporter-like_ATP-bd"/>
</dbReference>
<keyword evidence="6 13" id="KW-0067">ATP-binding</keyword>
<evidence type="ECO:0000256" key="2">
    <source>
        <dbReference type="ARBA" id="ARBA00022475"/>
    </source>
</evidence>
<dbReference type="PANTHER" id="PTHR42781:SF4">
    <property type="entry name" value="SPERMIDINE_PUTRESCINE IMPORT ATP-BINDING PROTEIN POTA"/>
    <property type="match status" value="1"/>
</dbReference>
<dbReference type="InterPro" id="IPR017871">
    <property type="entry name" value="ABC_transporter-like_CS"/>
</dbReference>
<dbReference type="InterPro" id="IPR050093">
    <property type="entry name" value="ABC_SmlMolc_Importer"/>
</dbReference>
<feature type="domain" description="ABC transporter" evidence="11">
    <location>
        <begin position="2"/>
        <end position="238"/>
    </location>
</feature>
<evidence type="ECO:0000256" key="3">
    <source>
        <dbReference type="ARBA" id="ARBA00022496"/>
    </source>
</evidence>
<evidence type="ECO:0000256" key="6">
    <source>
        <dbReference type="ARBA" id="ARBA00022840"/>
    </source>
</evidence>
<protein>
    <submittedName>
        <fullName evidence="13">Spermidine/putrescine import ATP-binding protein PotA</fullName>
    </submittedName>
</protein>
<evidence type="ECO:0000256" key="9">
    <source>
        <dbReference type="ARBA" id="ARBA00023136"/>
    </source>
</evidence>
<dbReference type="SUPFAM" id="SSF50331">
    <property type="entry name" value="MOP-like"/>
    <property type="match status" value="1"/>
</dbReference>
<dbReference type="EMBL" id="SJPG01000001">
    <property type="protein sequence ID" value="TWT62964.1"/>
    <property type="molecule type" value="Genomic_DNA"/>
</dbReference>
<keyword evidence="9" id="KW-0472">Membrane</keyword>
<evidence type="ECO:0000256" key="10">
    <source>
        <dbReference type="PROSITE-ProRule" id="PRU01213"/>
    </source>
</evidence>
<dbReference type="SUPFAM" id="SSF52540">
    <property type="entry name" value="P-loop containing nucleoside triphosphate hydrolases"/>
    <property type="match status" value="1"/>
</dbReference>
<dbReference type="Proteomes" id="UP000316095">
    <property type="component" value="Unassembled WGS sequence"/>
</dbReference>
<dbReference type="InterPro" id="IPR008995">
    <property type="entry name" value="Mo/tungstate-bd_C_term_dom"/>
</dbReference>
<keyword evidence="5" id="KW-0547">Nucleotide-binding</keyword>
<dbReference type="InterPro" id="IPR015853">
    <property type="entry name" value="ABC_transpr_FbpC"/>
</dbReference>
<keyword evidence="4 10" id="KW-0500">Molybdenum</keyword>
<dbReference type="GO" id="GO:0005524">
    <property type="term" value="F:ATP binding"/>
    <property type="evidence" value="ECO:0007669"/>
    <property type="project" value="UniProtKB-KW"/>
</dbReference>
<evidence type="ECO:0000259" key="12">
    <source>
        <dbReference type="PROSITE" id="PS51866"/>
    </source>
</evidence>
<evidence type="ECO:0000256" key="4">
    <source>
        <dbReference type="ARBA" id="ARBA00022505"/>
    </source>
</evidence>
<dbReference type="RefSeq" id="WP_146504764.1">
    <property type="nucleotide sequence ID" value="NZ_SJPG01000001.1"/>
</dbReference>
<dbReference type="GO" id="GO:0015408">
    <property type="term" value="F:ABC-type ferric iron transporter activity"/>
    <property type="evidence" value="ECO:0007669"/>
    <property type="project" value="InterPro"/>
</dbReference>
<dbReference type="PROSITE" id="PS51866">
    <property type="entry name" value="MOP"/>
    <property type="match status" value="1"/>
</dbReference>
<gene>
    <name evidence="13" type="primary">potA</name>
    <name evidence="13" type="ORF">Pan54_37150</name>
</gene>
<dbReference type="InterPro" id="IPR003593">
    <property type="entry name" value="AAA+_ATPase"/>
</dbReference>
<evidence type="ECO:0000313" key="14">
    <source>
        <dbReference type="Proteomes" id="UP000316095"/>
    </source>
</evidence>
<keyword evidence="8" id="KW-0406">Ion transport</keyword>
<dbReference type="OrthoDB" id="9790614at2"/>
<keyword evidence="2" id="KW-1003">Cell membrane</keyword>
<accession>A0A5C5XJG0</accession>
<dbReference type="Gene3D" id="3.40.50.300">
    <property type="entry name" value="P-loop containing nucleotide triphosphate hydrolases"/>
    <property type="match status" value="1"/>
</dbReference>
<feature type="domain" description="Mop" evidence="12">
    <location>
        <begin position="295"/>
        <end position="363"/>
    </location>
</feature>
<dbReference type="PROSITE" id="PS50893">
    <property type="entry name" value="ABC_TRANSPORTER_2"/>
    <property type="match status" value="1"/>
</dbReference>
<dbReference type="Pfam" id="PF00005">
    <property type="entry name" value="ABC_tran"/>
    <property type="match status" value="1"/>
</dbReference>
<name>A0A5C5XJG0_9PLAN</name>
<evidence type="ECO:0000313" key="13">
    <source>
        <dbReference type="EMBL" id="TWT62964.1"/>
    </source>
</evidence>
<evidence type="ECO:0000256" key="7">
    <source>
        <dbReference type="ARBA" id="ARBA00023004"/>
    </source>
</evidence>
<dbReference type="CDD" id="cd03259">
    <property type="entry name" value="ABC_Carb_Solutes_like"/>
    <property type="match status" value="1"/>
</dbReference>
<keyword evidence="1" id="KW-0813">Transport</keyword>
<dbReference type="InterPro" id="IPR004606">
    <property type="entry name" value="Mop_domain"/>
</dbReference>
<dbReference type="FunFam" id="3.40.50.300:FF:000425">
    <property type="entry name" value="Probable ABC transporter, ATP-binding subunit"/>
    <property type="match status" value="1"/>
</dbReference>
<evidence type="ECO:0000259" key="11">
    <source>
        <dbReference type="PROSITE" id="PS50893"/>
    </source>
</evidence>
<keyword evidence="14" id="KW-1185">Reference proteome</keyword>
<dbReference type="GO" id="GO:0016887">
    <property type="term" value="F:ATP hydrolysis activity"/>
    <property type="evidence" value="ECO:0007669"/>
    <property type="project" value="InterPro"/>
</dbReference>
<keyword evidence="7" id="KW-0408">Iron</keyword>
<dbReference type="SMART" id="SM00382">
    <property type="entry name" value="AAA"/>
    <property type="match status" value="1"/>
</dbReference>
<dbReference type="AlphaFoldDB" id="A0A5C5XJG0"/>
<sequence>MTALLDTHFEKHYSGGTQISADFSQPSQEFSITVLFGPSGCGKTTILRSLAGLIRPETGSIKCDDDLWFDENTSICLPPQKRDVGFCFQDYALFPHMTVSQNIGYGLRLEKQKRNQIVGEFLERFHLTGLEDRLPHQISGGQQQRVALARALVRKPRLLLLDEPLSALDSTMRDELRLQMRKLLSQFKIPVVLVTHDRTEAISLADQMIVMKEGKTLQCGPVEDVFSRPNGPEVARIVGIETIEVGEVMNRKDGMATIEIQGVKLLAVDTVSLYRKVHVCIKGEHVTLSRGEAGTLSSRNHLHAFVKWITPEGPLIRIGLECGENRSLELTSLITPSAAQELHLQNGSQVMAMIKASSIHLIPMVE</sequence>
<dbReference type="Gene3D" id="2.40.50.100">
    <property type="match status" value="1"/>
</dbReference>
<dbReference type="InterPro" id="IPR027417">
    <property type="entry name" value="P-loop_NTPase"/>
</dbReference>
<evidence type="ECO:0000256" key="8">
    <source>
        <dbReference type="ARBA" id="ARBA00023065"/>
    </source>
</evidence>
<dbReference type="PROSITE" id="PS00211">
    <property type="entry name" value="ABC_TRANSPORTER_1"/>
    <property type="match status" value="1"/>
</dbReference>
<proteinExistence type="predicted"/>
<evidence type="ECO:0000256" key="5">
    <source>
        <dbReference type="ARBA" id="ARBA00022741"/>
    </source>
</evidence>
<evidence type="ECO:0000256" key="1">
    <source>
        <dbReference type="ARBA" id="ARBA00022448"/>
    </source>
</evidence>